<dbReference type="CDD" id="cd04852">
    <property type="entry name" value="Peptidases_S8_3"/>
    <property type="match status" value="1"/>
</dbReference>
<evidence type="ECO:0000313" key="14">
    <source>
        <dbReference type="RefSeq" id="XP_031371860.1"/>
    </source>
</evidence>
<evidence type="ECO:0000259" key="10">
    <source>
        <dbReference type="Pfam" id="PF00082"/>
    </source>
</evidence>
<dbReference type="Proteomes" id="UP000515151">
    <property type="component" value="Chromosome 8"/>
</dbReference>
<feature type="active site" description="Charge relay system" evidence="7 8">
    <location>
        <position position="198"/>
    </location>
</feature>
<evidence type="ECO:0000256" key="6">
    <source>
        <dbReference type="ARBA" id="ARBA00023180"/>
    </source>
</evidence>
<evidence type="ECO:0000259" key="12">
    <source>
        <dbReference type="Pfam" id="PF17766"/>
    </source>
</evidence>
<dbReference type="Gene3D" id="2.60.40.2310">
    <property type="match status" value="1"/>
</dbReference>
<dbReference type="InterPro" id="IPR036852">
    <property type="entry name" value="Peptidase_S8/S53_dom_sf"/>
</dbReference>
<dbReference type="InterPro" id="IPR000209">
    <property type="entry name" value="Peptidase_S8/S53_dom"/>
</dbReference>
<dbReference type="InterPro" id="IPR037045">
    <property type="entry name" value="S8pro/Inhibitor_I9_sf"/>
</dbReference>
<dbReference type="Gene3D" id="3.40.50.200">
    <property type="entry name" value="Peptidase S8/S53 domain"/>
    <property type="match status" value="1"/>
</dbReference>
<dbReference type="AlphaFoldDB" id="A0A6P8BPC2"/>
<dbReference type="CDD" id="cd02120">
    <property type="entry name" value="PA_subtilisin_like"/>
    <property type="match status" value="1"/>
</dbReference>
<dbReference type="Gene3D" id="3.50.30.30">
    <property type="match status" value="1"/>
</dbReference>
<keyword evidence="13" id="KW-1185">Reference proteome</keyword>
<dbReference type="FunFam" id="3.30.70.80:FF:000002">
    <property type="entry name" value="Subtilisin-like protease SBT5.3"/>
    <property type="match status" value="1"/>
</dbReference>
<evidence type="ECO:0000256" key="9">
    <source>
        <dbReference type="SAM" id="SignalP"/>
    </source>
</evidence>
<dbReference type="GO" id="GO:0004252">
    <property type="term" value="F:serine-type endopeptidase activity"/>
    <property type="evidence" value="ECO:0007669"/>
    <property type="project" value="UniProtKB-UniRule"/>
</dbReference>
<feature type="domain" description="Inhibitor I9" evidence="11">
    <location>
        <begin position="33"/>
        <end position="111"/>
    </location>
</feature>
<evidence type="ECO:0000259" key="11">
    <source>
        <dbReference type="Pfam" id="PF05922"/>
    </source>
</evidence>
<keyword evidence="2 8" id="KW-0645">Protease</keyword>
<keyword evidence="4 8" id="KW-0378">Hydrolase</keyword>
<dbReference type="PROSITE" id="PS00138">
    <property type="entry name" value="SUBTILASE_SER"/>
    <property type="match status" value="1"/>
</dbReference>
<dbReference type="Pfam" id="PF17766">
    <property type="entry name" value="fn3_6"/>
    <property type="match status" value="1"/>
</dbReference>
<dbReference type="PANTHER" id="PTHR10795">
    <property type="entry name" value="PROPROTEIN CONVERTASE SUBTILISIN/KEXIN"/>
    <property type="match status" value="1"/>
</dbReference>
<dbReference type="InterPro" id="IPR010259">
    <property type="entry name" value="S8pro/Inhibitor_I9"/>
</dbReference>
<dbReference type="FunFam" id="3.40.50.200:FF:000006">
    <property type="entry name" value="Subtilisin-like protease SBT1.5"/>
    <property type="match status" value="1"/>
</dbReference>
<dbReference type="PRINTS" id="PR00723">
    <property type="entry name" value="SUBTILISIN"/>
</dbReference>
<dbReference type="RefSeq" id="XP_031371860.1">
    <property type="nucleotide sequence ID" value="XM_031516000.1"/>
</dbReference>
<dbReference type="PROSITE" id="PS51892">
    <property type="entry name" value="SUBTILASE"/>
    <property type="match status" value="1"/>
</dbReference>
<evidence type="ECO:0000256" key="2">
    <source>
        <dbReference type="ARBA" id="ARBA00022670"/>
    </source>
</evidence>
<dbReference type="InterPro" id="IPR034197">
    <property type="entry name" value="Peptidases_S8_3"/>
</dbReference>
<feature type="active site" description="Charge relay system" evidence="7 8">
    <location>
        <position position="141"/>
    </location>
</feature>
<dbReference type="InterPro" id="IPR045051">
    <property type="entry name" value="SBT"/>
</dbReference>
<evidence type="ECO:0000256" key="5">
    <source>
        <dbReference type="ARBA" id="ARBA00022825"/>
    </source>
</evidence>
<keyword evidence="5 8" id="KW-0720">Serine protease</keyword>
<dbReference type="Gene3D" id="3.30.70.80">
    <property type="entry name" value="Peptidase S8 propeptide/proteinase inhibitor I9"/>
    <property type="match status" value="1"/>
</dbReference>
<keyword evidence="3 9" id="KW-0732">Signal</keyword>
<evidence type="ECO:0000256" key="1">
    <source>
        <dbReference type="ARBA" id="ARBA00011073"/>
    </source>
</evidence>
<feature type="chain" id="PRO_5028102231" evidence="9">
    <location>
        <begin position="26"/>
        <end position="733"/>
    </location>
</feature>
<dbReference type="OrthoDB" id="4803627at2759"/>
<sequence>MNGFCRVLGVLSAVLLLHMNRLCSSQDAEERKVYIVYMGHLPEDGMYSPASAHSSILQEAIGEGAVSDSLIRSYKRSFNGFVARLTESEAKRIASRDDVISVFPSGTFHLHTTGSWDFLGLHETAKRNPSIESDIIIGVVDSGVWPESESFSDEGFGPPPKKWKGTCQGGANFTCNNKLIGARLYTDDSPSARDSFGHGTHTASTAAGNSVNGVSFFGLGNGTARGGVPSARIAVYKVCDGKGDCVDADILAGFDDAIADGVDVITVSLGGSVVQSFDTDPVAIGGFHAMERGILTTQSAGNDGPFGGTVSSVAPWLFTVAASSTNRGFETTLEDAVTWATENTINAFPSMSTSVPIVHGVQVKNSVCTEDLARECNPTCLDSKKVTGKIVLCDTQLPENIEEAVSKGAASVIAQCNTLTPFPEPFVTPIPVVCFVDVIFDSYVMFFNDTKNLTGRILKSKEVENTNPYPIVASFSSRGPNNLVAEIRKPDISAPGVNILAAFSPLGSPSSSPLDKRSVNYNFLSGTSMAAPHVAGVAAYIKSFHPDWSPSAIKSAIMTTATEMHALSDPEGIGSGHINPVGAVDPGLVYEIEKQDYLSFLCNLEYNLGRISSNRTASCPEGSKEMSPAKLNYPAVIFRVPVRKSFQVALNRTVTNVGPPNSIYRVLVPQIAPELGVSIDVFPQVLRFKSIGEKQTFTVVASGRLRDVIHTSILWADGQRKVRTPITMYPGPQ</sequence>
<keyword evidence="6" id="KW-0325">Glycoprotein</keyword>
<comment type="similarity">
    <text evidence="1 8">Belongs to the peptidase S8 family.</text>
</comment>
<dbReference type="InterPro" id="IPR023828">
    <property type="entry name" value="Peptidase_S8_Ser-AS"/>
</dbReference>
<feature type="domain" description="Subtilisin-like protease fibronectin type-III" evidence="12">
    <location>
        <begin position="630"/>
        <end position="727"/>
    </location>
</feature>
<name>A0A6P8BPC2_PUNGR</name>
<evidence type="ECO:0000256" key="3">
    <source>
        <dbReference type="ARBA" id="ARBA00022729"/>
    </source>
</evidence>
<evidence type="ECO:0000256" key="7">
    <source>
        <dbReference type="PIRSR" id="PIRSR615500-1"/>
    </source>
</evidence>
<reference evidence="14" key="2">
    <citation type="submission" date="2025-08" db="UniProtKB">
        <authorList>
            <consortium name="RefSeq"/>
        </authorList>
    </citation>
    <scope>IDENTIFICATION</scope>
    <source>
        <tissue evidence="14">Leaf</tissue>
    </source>
</reference>
<feature type="signal peptide" evidence="9">
    <location>
        <begin position="1"/>
        <end position="25"/>
    </location>
</feature>
<proteinExistence type="inferred from homology"/>
<dbReference type="SUPFAM" id="SSF52743">
    <property type="entry name" value="Subtilisin-like"/>
    <property type="match status" value="1"/>
</dbReference>
<evidence type="ECO:0000313" key="13">
    <source>
        <dbReference type="Proteomes" id="UP000515151"/>
    </source>
</evidence>
<dbReference type="Pfam" id="PF00082">
    <property type="entry name" value="Peptidase_S8"/>
    <property type="match status" value="1"/>
</dbReference>
<evidence type="ECO:0000256" key="4">
    <source>
        <dbReference type="ARBA" id="ARBA00022801"/>
    </source>
</evidence>
<reference evidence="13" key="1">
    <citation type="journal article" date="2020" name="Plant Biotechnol. J.">
        <title>The pomegranate (Punica granatum L.) draft genome dissects genetic divergence between soft- and hard-seeded cultivars.</title>
        <authorList>
            <person name="Luo X."/>
            <person name="Li H."/>
            <person name="Wu Z."/>
            <person name="Yao W."/>
            <person name="Zhao P."/>
            <person name="Cao D."/>
            <person name="Yu H."/>
            <person name="Li K."/>
            <person name="Poudel K."/>
            <person name="Zhao D."/>
            <person name="Zhang F."/>
            <person name="Xia X."/>
            <person name="Chen L."/>
            <person name="Wang Q."/>
            <person name="Jing D."/>
            <person name="Cao S."/>
        </authorList>
    </citation>
    <scope>NUCLEOTIDE SEQUENCE [LARGE SCALE GENOMIC DNA]</scope>
    <source>
        <strain evidence="13">cv. Tunisia</strain>
    </source>
</reference>
<dbReference type="Pfam" id="PF05922">
    <property type="entry name" value="Inhibitor_I9"/>
    <property type="match status" value="1"/>
</dbReference>
<dbReference type="InterPro" id="IPR015500">
    <property type="entry name" value="Peptidase_S8_subtilisin-rel"/>
</dbReference>
<accession>A0A6P8BPC2</accession>
<protein>
    <submittedName>
        <fullName evidence="14">Subtilisin-like protease SBT4.4</fullName>
    </submittedName>
</protein>
<gene>
    <name evidence="14" type="primary">LOC116187343</name>
</gene>
<feature type="active site" description="Charge relay system" evidence="7 8">
    <location>
        <position position="528"/>
    </location>
</feature>
<dbReference type="GO" id="GO:0006508">
    <property type="term" value="P:proteolysis"/>
    <property type="evidence" value="ECO:0007669"/>
    <property type="project" value="UniProtKB-KW"/>
</dbReference>
<dbReference type="GeneID" id="116187343"/>
<dbReference type="InterPro" id="IPR041469">
    <property type="entry name" value="Subtilisin-like_FN3"/>
</dbReference>
<evidence type="ECO:0000256" key="8">
    <source>
        <dbReference type="PROSITE-ProRule" id="PRU01240"/>
    </source>
</evidence>
<organism evidence="13 14">
    <name type="scientific">Punica granatum</name>
    <name type="common">Pomegranate</name>
    <dbReference type="NCBI Taxonomy" id="22663"/>
    <lineage>
        <taxon>Eukaryota</taxon>
        <taxon>Viridiplantae</taxon>
        <taxon>Streptophyta</taxon>
        <taxon>Embryophyta</taxon>
        <taxon>Tracheophyta</taxon>
        <taxon>Spermatophyta</taxon>
        <taxon>Magnoliopsida</taxon>
        <taxon>eudicotyledons</taxon>
        <taxon>Gunneridae</taxon>
        <taxon>Pentapetalae</taxon>
        <taxon>rosids</taxon>
        <taxon>malvids</taxon>
        <taxon>Myrtales</taxon>
        <taxon>Lythraceae</taxon>
        <taxon>Punica</taxon>
    </lineage>
</organism>
<feature type="domain" description="Peptidase S8/S53" evidence="10">
    <location>
        <begin position="133"/>
        <end position="574"/>
    </location>
</feature>